<evidence type="ECO:0000259" key="1">
    <source>
        <dbReference type="Pfam" id="PF01636"/>
    </source>
</evidence>
<evidence type="ECO:0000313" key="2">
    <source>
        <dbReference type="EMBL" id="KAF3198750.1"/>
    </source>
</evidence>
<proteinExistence type="predicted"/>
<dbReference type="EMBL" id="WIPF01000232">
    <property type="protein sequence ID" value="KAF3198750.1"/>
    <property type="molecule type" value="Genomic_DNA"/>
</dbReference>
<dbReference type="Gene3D" id="3.90.1200.10">
    <property type="match status" value="1"/>
</dbReference>
<dbReference type="SUPFAM" id="SSF56112">
    <property type="entry name" value="Protein kinase-like (PK-like)"/>
    <property type="match status" value="1"/>
</dbReference>
<dbReference type="InterPro" id="IPR011009">
    <property type="entry name" value="Kinase-like_dom_sf"/>
</dbReference>
<protein>
    <recommendedName>
        <fullName evidence="1">Aminoglycoside phosphotransferase domain-containing protein</fullName>
    </recommendedName>
</protein>
<evidence type="ECO:0000313" key="3">
    <source>
        <dbReference type="Proteomes" id="UP000483672"/>
    </source>
</evidence>
<accession>A0A6G1LTY6</accession>
<dbReference type="AlphaFoldDB" id="A0A6G1LTY6"/>
<gene>
    <name evidence="2" type="ORF">TWF191_004770</name>
</gene>
<dbReference type="InterPro" id="IPR002575">
    <property type="entry name" value="Aminoglycoside_PTrfase"/>
</dbReference>
<comment type="caution">
    <text evidence="2">The sequence shown here is derived from an EMBL/GenBank/DDBJ whole genome shotgun (WGS) entry which is preliminary data.</text>
</comment>
<dbReference type="Pfam" id="PF01636">
    <property type="entry name" value="APH"/>
    <property type="match status" value="1"/>
</dbReference>
<feature type="domain" description="Aminoglycoside phosphotransferase" evidence="1">
    <location>
        <begin position="193"/>
        <end position="255"/>
    </location>
</feature>
<organism evidence="2 3">
    <name type="scientific">Orbilia oligospora</name>
    <name type="common">Nematode-trapping fungus</name>
    <name type="synonym">Arthrobotrys oligospora</name>
    <dbReference type="NCBI Taxonomy" id="2813651"/>
    <lineage>
        <taxon>Eukaryota</taxon>
        <taxon>Fungi</taxon>
        <taxon>Dikarya</taxon>
        <taxon>Ascomycota</taxon>
        <taxon>Pezizomycotina</taxon>
        <taxon>Orbiliomycetes</taxon>
        <taxon>Orbiliales</taxon>
        <taxon>Orbiliaceae</taxon>
        <taxon>Orbilia</taxon>
    </lineage>
</organism>
<dbReference type="Proteomes" id="UP000483672">
    <property type="component" value="Unassembled WGS sequence"/>
</dbReference>
<reference evidence="2 3" key="1">
    <citation type="submission" date="2019-06" db="EMBL/GenBank/DDBJ databases">
        <authorList>
            <person name="Palmer J.M."/>
        </authorList>
    </citation>
    <scope>NUCLEOTIDE SEQUENCE [LARGE SCALE GENOMIC DNA]</scope>
    <source>
        <strain evidence="2 3">TWF191</strain>
    </source>
</reference>
<sequence length="343" mass="38536">MDISEFIPSAASYQAQAAHLISKFFEINELTTQQECDEHASSIADQVVSPTTLQGQKSYTVVAADESMVIQFRPPDCPLEVPDMDMARTTYGRRFVPACVFRESWRGLFVYVMDATQGEALAIVRQDLYTKENKHILSSTMSDYSASVSPPLSREKFMSFFAVSWTNRPATPPGVDIRQIYQEYDSHLSALSDTVPPKFYSRLNTARNQLWRIFDPSHPIAFNHGNLTDTNVHVDKTTGRITGVIDWSGSRLGPFGTSLYGVDIALGVQSMNEWHWHPNHVELRKQFWETLSNIVGPLTDDQISAMKIARSVGLFLTFGYCNGVPVEDDDSRLAYLDAFLGVE</sequence>
<name>A0A6G1LTY6_ORBOL</name>